<organism evidence="2 3">
    <name type="scientific">Azospirillum thermophilum</name>
    <dbReference type="NCBI Taxonomy" id="2202148"/>
    <lineage>
        <taxon>Bacteria</taxon>
        <taxon>Pseudomonadati</taxon>
        <taxon>Pseudomonadota</taxon>
        <taxon>Alphaproteobacteria</taxon>
        <taxon>Rhodospirillales</taxon>
        <taxon>Azospirillaceae</taxon>
        <taxon>Azospirillum</taxon>
    </lineage>
</organism>
<dbReference type="EMBL" id="CP029353">
    <property type="protein sequence ID" value="AWK87633.1"/>
    <property type="molecule type" value="Genomic_DNA"/>
</dbReference>
<keyword evidence="3" id="KW-1185">Reference proteome</keyword>
<reference evidence="3" key="1">
    <citation type="submission" date="2018-05" db="EMBL/GenBank/DDBJ databases">
        <title>Azospirillum thermophila sp. nov., a novel isolated from hot spring.</title>
        <authorList>
            <person name="Zhao Z."/>
        </authorList>
    </citation>
    <scope>NUCLEOTIDE SEQUENCE [LARGE SCALE GENOMIC DNA]</scope>
    <source>
        <strain evidence="3">CFH 70021</strain>
    </source>
</reference>
<evidence type="ECO:0000256" key="1">
    <source>
        <dbReference type="SAM" id="MobiDB-lite"/>
    </source>
</evidence>
<evidence type="ECO:0000313" key="2">
    <source>
        <dbReference type="EMBL" id="AWK87633.1"/>
    </source>
</evidence>
<name>A0A2S2CSZ0_9PROT</name>
<proteinExistence type="predicted"/>
<dbReference type="Proteomes" id="UP000245629">
    <property type="component" value="Chromosome 2"/>
</dbReference>
<gene>
    <name evidence="2" type="ORF">DEW08_16695</name>
</gene>
<evidence type="ECO:0000313" key="3">
    <source>
        <dbReference type="Proteomes" id="UP000245629"/>
    </source>
</evidence>
<dbReference type="AlphaFoldDB" id="A0A2S2CSZ0"/>
<dbReference type="KEGG" id="azz:DEW08_16695"/>
<accession>A0A2S2CSZ0</accession>
<protein>
    <submittedName>
        <fullName evidence="2">Uncharacterized protein</fullName>
    </submittedName>
</protein>
<feature type="region of interest" description="Disordered" evidence="1">
    <location>
        <begin position="26"/>
        <end position="61"/>
    </location>
</feature>
<feature type="compositionally biased region" description="Basic and acidic residues" evidence="1">
    <location>
        <begin position="37"/>
        <end position="61"/>
    </location>
</feature>
<dbReference type="RefSeq" id="WP_109328994.1">
    <property type="nucleotide sequence ID" value="NZ_CP029353.1"/>
</dbReference>
<sequence length="61" mass="7052">MLPAHLAASLLKQRREAEAAEFARQLPLHTEYPAWPSDRDEAPRDDDAGFARREPDWTTNY</sequence>
<dbReference type="OrthoDB" id="7306929at2"/>